<dbReference type="RefSeq" id="WP_271419345.1">
    <property type="nucleotide sequence ID" value="NZ_CP115668.1"/>
</dbReference>
<feature type="transmembrane region" description="Helical" evidence="2">
    <location>
        <begin position="102"/>
        <end position="123"/>
    </location>
</feature>
<dbReference type="EMBL" id="CP115668">
    <property type="protein sequence ID" value="WCC81167.1"/>
    <property type="molecule type" value="Genomic_DNA"/>
</dbReference>
<gene>
    <name evidence="3" type="ORF">O6R08_09250</name>
</gene>
<evidence type="ECO:0000313" key="3">
    <source>
        <dbReference type="EMBL" id="WCC81167.1"/>
    </source>
</evidence>
<keyword evidence="4" id="KW-1185">Reference proteome</keyword>
<evidence type="ECO:0000256" key="2">
    <source>
        <dbReference type="SAM" id="Phobius"/>
    </source>
</evidence>
<feature type="transmembrane region" description="Helical" evidence="2">
    <location>
        <begin position="7"/>
        <end position="29"/>
    </location>
</feature>
<keyword evidence="2" id="KW-1133">Transmembrane helix</keyword>
<proteinExistence type="predicted"/>
<protein>
    <submittedName>
        <fullName evidence="3">Uncharacterized protein</fullName>
    </submittedName>
</protein>
<keyword evidence="2" id="KW-0472">Membrane</keyword>
<sequence length="155" mass="17046">MPTAIVLARVVVIGISALWILFVCVMWGWRRNAPDGPMDSFTLGLESGTWAQYLLIPLAGCVLTVTMGRGHAIDRYLFTAVSLLWMWTLARGNEFASNPDVFGVMMVMGVLVTVWSGPVNTWIKAIAERDKAIANPPEGGWLEPGQTQPWQTAAR</sequence>
<feature type="transmembrane region" description="Helical" evidence="2">
    <location>
        <begin position="73"/>
        <end position="90"/>
    </location>
</feature>
<feature type="region of interest" description="Disordered" evidence="1">
    <location>
        <begin position="135"/>
        <end position="155"/>
    </location>
</feature>
<evidence type="ECO:0000256" key="1">
    <source>
        <dbReference type="SAM" id="MobiDB-lite"/>
    </source>
</evidence>
<feature type="compositionally biased region" description="Polar residues" evidence="1">
    <location>
        <begin position="145"/>
        <end position="155"/>
    </location>
</feature>
<accession>A0ABY7R335</accession>
<feature type="transmembrane region" description="Helical" evidence="2">
    <location>
        <begin position="49"/>
        <end position="66"/>
    </location>
</feature>
<keyword evidence="2" id="KW-0812">Transmembrane</keyword>
<reference evidence="3 4" key="1">
    <citation type="submission" date="2023-01" db="EMBL/GenBank/DDBJ databases">
        <authorList>
            <person name="Lee S.H."/>
            <person name="Jung H.S."/>
            <person name="Yun J.U."/>
        </authorList>
    </citation>
    <scope>NUCLEOTIDE SEQUENCE [LARGE SCALE GENOMIC DNA]</scope>
    <source>
        <strain evidence="3 4">CBA3108</strain>
    </source>
</reference>
<dbReference type="Proteomes" id="UP001212097">
    <property type="component" value="Chromosome"/>
</dbReference>
<organism evidence="3 4">
    <name type="scientific">Cutibacterium equinum</name>
    <dbReference type="NCBI Taxonomy" id="3016342"/>
    <lineage>
        <taxon>Bacteria</taxon>
        <taxon>Bacillati</taxon>
        <taxon>Actinomycetota</taxon>
        <taxon>Actinomycetes</taxon>
        <taxon>Propionibacteriales</taxon>
        <taxon>Propionibacteriaceae</taxon>
        <taxon>Cutibacterium</taxon>
    </lineage>
</organism>
<name>A0ABY7R335_9ACTN</name>
<reference evidence="3 4" key="2">
    <citation type="submission" date="2023-06" db="EMBL/GenBank/DDBJ databases">
        <title>The Gram-positive Non-spore-bearing Anaerobic Bacilli of Human Feces.</title>
        <authorList>
            <person name="Eggerth A.H."/>
        </authorList>
    </citation>
    <scope>NUCLEOTIDE SEQUENCE [LARGE SCALE GENOMIC DNA]</scope>
    <source>
        <strain evidence="3 4">CBA3108</strain>
    </source>
</reference>
<evidence type="ECO:0000313" key="4">
    <source>
        <dbReference type="Proteomes" id="UP001212097"/>
    </source>
</evidence>